<dbReference type="PANTHER" id="PTHR46663">
    <property type="entry name" value="DIGUANYLATE CYCLASE DGCT-RELATED"/>
    <property type="match status" value="1"/>
</dbReference>
<dbReference type="Gene3D" id="3.30.70.270">
    <property type="match status" value="1"/>
</dbReference>
<accession>A0ABS3UD15</accession>
<dbReference type="InterPro" id="IPR052163">
    <property type="entry name" value="DGC-Regulatory_Protein"/>
</dbReference>
<dbReference type="SUPFAM" id="SSF55073">
    <property type="entry name" value="Nucleotide cyclase"/>
    <property type="match status" value="1"/>
</dbReference>
<dbReference type="SMART" id="SM00267">
    <property type="entry name" value="GGDEF"/>
    <property type="match status" value="1"/>
</dbReference>
<evidence type="ECO:0000259" key="2">
    <source>
        <dbReference type="PROSITE" id="PS50887"/>
    </source>
</evidence>
<evidence type="ECO:0000313" key="4">
    <source>
        <dbReference type="Proteomes" id="UP000679690"/>
    </source>
</evidence>
<dbReference type="Pfam" id="PF00990">
    <property type="entry name" value="GGDEF"/>
    <property type="match status" value="1"/>
</dbReference>
<dbReference type="InterPro" id="IPR043128">
    <property type="entry name" value="Rev_trsase/Diguanyl_cyclase"/>
</dbReference>
<dbReference type="PANTHER" id="PTHR46663:SF2">
    <property type="entry name" value="GGDEF DOMAIN-CONTAINING PROTEIN"/>
    <property type="match status" value="1"/>
</dbReference>
<keyword evidence="4" id="KW-1185">Reference proteome</keyword>
<evidence type="ECO:0000313" key="3">
    <source>
        <dbReference type="EMBL" id="MBO3736657.1"/>
    </source>
</evidence>
<dbReference type="CDD" id="cd01949">
    <property type="entry name" value="GGDEF"/>
    <property type="match status" value="1"/>
</dbReference>
<dbReference type="InterPro" id="IPR000160">
    <property type="entry name" value="GGDEF_dom"/>
</dbReference>
<dbReference type="RefSeq" id="WP_208465875.1">
    <property type="nucleotide sequence ID" value="NZ_JAGFNS010000002.1"/>
</dbReference>
<name>A0ABS3UD15_9ACTN</name>
<proteinExistence type="predicted"/>
<feature type="region of interest" description="Disordered" evidence="1">
    <location>
        <begin position="215"/>
        <end position="248"/>
    </location>
</feature>
<dbReference type="Proteomes" id="UP000679690">
    <property type="component" value="Unassembled WGS sequence"/>
</dbReference>
<dbReference type="PROSITE" id="PS50887">
    <property type="entry name" value="GGDEF"/>
    <property type="match status" value="1"/>
</dbReference>
<comment type="caution">
    <text evidence="3">The sequence shown here is derived from an EMBL/GenBank/DDBJ whole genome shotgun (WGS) entry which is preliminary data.</text>
</comment>
<feature type="compositionally biased region" description="Basic residues" evidence="1">
    <location>
        <begin position="223"/>
        <end position="232"/>
    </location>
</feature>
<sequence length="248" mass="26918">MSILAALAATATLGFYLGRVSVRPTIRALRAEITRLDARVATLDALLRVAEYAAGHDRLTCLPNRTSATKLFTVRALLSWPTIVALIDLDRFKHTNDTYGHHVGDDLLRTIAERLSLAAKERDGAAARLAGDEFAVLLNGGDPDAAKPIAEILDLLAKPATLLTHDGEITVHPTASAGIAVFDGTYGDFDTLLGQADIALYQAKRQRGSHRTYLPHMRMPHNAGRHGPRRHDQHPADRDEQLDGEGTA</sequence>
<dbReference type="EMBL" id="JAGFNS010000002">
    <property type="protein sequence ID" value="MBO3736657.1"/>
    <property type="molecule type" value="Genomic_DNA"/>
</dbReference>
<dbReference type="NCBIfam" id="TIGR00254">
    <property type="entry name" value="GGDEF"/>
    <property type="match status" value="1"/>
</dbReference>
<evidence type="ECO:0000256" key="1">
    <source>
        <dbReference type="SAM" id="MobiDB-lite"/>
    </source>
</evidence>
<dbReference type="InterPro" id="IPR029787">
    <property type="entry name" value="Nucleotide_cyclase"/>
</dbReference>
<feature type="domain" description="GGDEF" evidence="2">
    <location>
        <begin position="80"/>
        <end position="217"/>
    </location>
</feature>
<protein>
    <submittedName>
        <fullName evidence="3">GGDEF domain-containing protein</fullName>
    </submittedName>
</protein>
<reference evidence="3 4" key="1">
    <citation type="submission" date="2021-03" db="EMBL/GenBank/DDBJ databases">
        <title>Actinoplanes flavus sp. nov., a novel actinomycete isolated from Coconut Palm rhizosphere soil.</title>
        <authorList>
            <person name="Luo X."/>
        </authorList>
    </citation>
    <scope>NUCLEOTIDE SEQUENCE [LARGE SCALE GENOMIC DNA]</scope>
    <source>
        <strain evidence="3 4">NEAU-H7</strain>
    </source>
</reference>
<gene>
    <name evidence="3" type="ORF">J5X75_03875</name>
</gene>
<organism evidence="3 4">
    <name type="scientific">Actinoplanes flavus</name>
    <dbReference type="NCBI Taxonomy" id="2820290"/>
    <lineage>
        <taxon>Bacteria</taxon>
        <taxon>Bacillati</taxon>
        <taxon>Actinomycetota</taxon>
        <taxon>Actinomycetes</taxon>
        <taxon>Micromonosporales</taxon>
        <taxon>Micromonosporaceae</taxon>
        <taxon>Actinoplanes</taxon>
    </lineage>
</organism>